<name>A0ACB9RM17_9MYRT</name>
<dbReference type="EMBL" id="CM042882">
    <property type="protein sequence ID" value="KAI4379930.1"/>
    <property type="molecule type" value="Genomic_DNA"/>
</dbReference>
<reference evidence="2" key="1">
    <citation type="journal article" date="2023" name="Front. Plant Sci.">
        <title>Chromosomal-level genome assembly of Melastoma candidum provides insights into trichome evolution.</title>
        <authorList>
            <person name="Zhong Y."/>
            <person name="Wu W."/>
            <person name="Sun C."/>
            <person name="Zou P."/>
            <person name="Liu Y."/>
            <person name="Dai S."/>
            <person name="Zhou R."/>
        </authorList>
    </citation>
    <scope>NUCLEOTIDE SEQUENCE [LARGE SCALE GENOMIC DNA]</scope>
</reference>
<evidence type="ECO:0000313" key="1">
    <source>
        <dbReference type="EMBL" id="KAI4379930.1"/>
    </source>
</evidence>
<comment type="caution">
    <text evidence="1">The sequence shown here is derived from an EMBL/GenBank/DDBJ whole genome shotgun (WGS) entry which is preliminary data.</text>
</comment>
<proteinExistence type="predicted"/>
<evidence type="ECO:0000313" key="2">
    <source>
        <dbReference type="Proteomes" id="UP001057402"/>
    </source>
</evidence>
<sequence>MFDGKNFSYWKIRMSAFVDAIDDDLWSFVEDGPPLLPIELQTGPDGRPTRECLRIKRLIKTAKYLMFGAMSESEFIKVSTCTSGKEIWDKLVTMYVGTNQIRETKVNFLIHQYENFTMKGEESVEQMFQRLNLLVDALTHLSKYYTNSELVRKVLRILPKSWEAKKTAIEEAKDLSTLQLDQLMSSLMSYEMERTSQSDVKRASVAFKASEEPIEDSDNEAEIDLDDELAMIAKRLLRFASKRRFNKRNKKLEKLSDL</sequence>
<accession>A0ACB9RM17</accession>
<protein>
    <submittedName>
        <fullName evidence="1">Uncharacterized protein</fullName>
    </submittedName>
</protein>
<keyword evidence="2" id="KW-1185">Reference proteome</keyword>
<gene>
    <name evidence="1" type="ORF">MLD38_006166</name>
</gene>
<dbReference type="Proteomes" id="UP001057402">
    <property type="component" value="Chromosome 3"/>
</dbReference>
<organism evidence="1 2">
    <name type="scientific">Melastoma candidum</name>
    <dbReference type="NCBI Taxonomy" id="119954"/>
    <lineage>
        <taxon>Eukaryota</taxon>
        <taxon>Viridiplantae</taxon>
        <taxon>Streptophyta</taxon>
        <taxon>Embryophyta</taxon>
        <taxon>Tracheophyta</taxon>
        <taxon>Spermatophyta</taxon>
        <taxon>Magnoliopsida</taxon>
        <taxon>eudicotyledons</taxon>
        <taxon>Gunneridae</taxon>
        <taxon>Pentapetalae</taxon>
        <taxon>rosids</taxon>
        <taxon>malvids</taxon>
        <taxon>Myrtales</taxon>
        <taxon>Melastomataceae</taxon>
        <taxon>Melastomatoideae</taxon>
        <taxon>Melastomateae</taxon>
        <taxon>Melastoma</taxon>
    </lineage>
</organism>